<feature type="transmembrane region" description="Helical" evidence="1">
    <location>
        <begin position="6"/>
        <end position="28"/>
    </location>
</feature>
<keyword evidence="3" id="KW-1185">Reference proteome</keyword>
<keyword evidence="1" id="KW-1133">Transmembrane helix</keyword>
<dbReference type="InParanoid" id="A0A1Y2H4H0"/>
<keyword evidence="1" id="KW-0472">Membrane</keyword>
<protein>
    <submittedName>
        <fullName evidence="2">Uncharacterized protein</fullName>
    </submittedName>
</protein>
<feature type="transmembrane region" description="Helical" evidence="1">
    <location>
        <begin position="49"/>
        <end position="68"/>
    </location>
</feature>
<proteinExistence type="predicted"/>
<feature type="transmembrane region" description="Helical" evidence="1">
    <location>
        <begin position="74"/>
        <end position="93"/>
    </location>
</feature>
<keyword evidence="1" id="KW-0812">Transmembrane</keyword>
<dbReference type="Proteomes" id="UP000193648">
    <property type="component" value="Unassembled WGS sequence"/>
</dbReference>
<name>A0A1Y2H4H0_9FUNG</name>
<gene>
    <name evidence="2" type="ORF">BCR41DRAFT_8220</name>
</gene>
<accession>A0A1Y2H4H0</accession>
<reference evidence="2 3" key="1">
    <citation type="submission" date="2016-07" db="EMBL/GenBank/DDBJ databases">
        <title>Pervasive Adenine N6-methylation of Active Genes in Fungi.</title>
        <authorList>
            <consortium name="DOE Joint Genome Institute"/>
            <person name="Mondo S.J."/>
            <person name="Dannebaum R.O."/>
            <person name="Kuo R.C."/>
            <person name="Labutti K."/>
            <person name="Haridas S."/>
            <person name="Kuo A."/>
            <person name="Salamov A."/>
            <person name="Ahrendt S.R."/>
            <person name="Lipzen A."/>
            <person name="Sullivan W."/>
            <person name="Andreopoulos W.B."/>
            <person name="Clum A."/>
            <person name="Lindquist E."/>
            <person name="Daum C."/>
            <person name="Ramamoorthy G.K."/>
            <person name="Gryganskyi A."/>
            <person name="Culley D."/>
            <person name="Magnuson J.K."/>
            <person name="James T.Y."/>
            <person name="O'Malley M.A."/>
            <person name="Stajich J.E."/>
            <person name="Spatafora J.W."/>
            <person name="Visel A."/>
            <person name="Grigoriev I.V."/>
        </authorList>
    </citation>
    <scope>NUCLEOTIDE SEQUENCE [LARGE SCALE GENOMIC DNA]</scope>
    <source>
        <strain evidence="2 3">NRRL 3116</strain>
    </source>
</reference>
<dbReference type="GeneID" id="33572876"/>
<dbReference type="EMBL" id="MCFF01000001">
    <property type="protein sequence ID" value="ORZ28914.1"/>
    <property type="molecule type" value="Genomic_DNA"/>
</dbReference>
<sequence length="96" mass="10977">MVLIALSFSVSPFISFFLSLMSEVLLVPNGLPSNHCKKKKFVFVYFRSTMHDMHVPFLLLLLFCLSVWMSLSVYLSVCLFGILFCSCFFYGILDVS</sequence>
<organism evidence="2 3">
    <name type="scientific">Lobosporangium transversale</name>
    <dbReference type="NCBI Taxonomy" id="64571"/>
    <lineage>
        <taxon>Eukaryota</taxon>
        <taxon>Fungi</taxon>
        <taxon>Fungi incertae sedis</taxon>
        <taxon>Mucoromycota</taxon>
        <taxon>Mortierellomycotina</taxon>
        <taxon>Mortierellomycetes</taxon>
        <taxon>Mortierellales</taxon>
        <taxon>Mortierellaceae</taxon>
        <taxon>Lobosporangium</taxon>
    </lineage>
</organism>
<evidence type="ECO:0000313" key="3">
    <source>
        <dbReference type="Proteomes" id="UP000193648"/>
    </source>
</evidence>
<comment type="caution">
    <text evidence="2">The sequence shown here is derived from an EMBL/GenBank/DDBJ whole genome shotgun (WGS) entry which is preliminary data.</text>
</comment>
<dbReference type="AlphaFoldDB" id="A0A1Y2H4H0"/>
<evidence type="ECO:0000313" key="2">
    <source>
        <dbReference type="EMBL" id="ORZ28914.1"/>
    </source>
</evidence>
<dbReference type="RefSeq" id="XP_021886587.1">
    <property type="nucleotide sequence ID" value="XM_022031035.1"/>
</dbReference>
<evidence type="ECO:0000256" key="1">
    <source>
        <dbReference type="SAM" id="Phobius"/>
    </source>
</evidence>